<evidence type="ECO:0000313" key="18">
    <source>
        <dbReference type="Proteomes" id="UP000644660"/>
    </source>
</evidence>
<dbReference type="InterPro" id="IPR033656">
    <property type="entry name" value="HisRS_anticodon"/>
</dbReference>
<evidence type="ECO:0000259" key="16">
    <source>
        <dbReference type="PROSITE" id="PS50862"/>
    </source>
</evidence>
<evidence type="ECO:0000256" key="1">
    <source>
        <dbReference type="ARBA" id="ARBA00004496"/>
    </source>
</evidence>
<keyword evidence="18" id="KW-1185">Reference proteome</keyword>
<dbReference type="AlphaFoldDB" id="A0A8H2VBC9"/>
<dbReference type="FunFam" id="3.30.930.10:FF:000021">
    <property type="entry name" value="Probable histidine--tRNA ligase, mitochondrial"/>
    <property type="match status" value="1"/>
</dbReference>
<dbReference type="PANTHER" id="PTHR11476">
    <property type="entry name" value="HISTIDYL-TRNA SYNTHETASE"/>
    <property type="match status" value="1"/>
</dbReference>
<dbReference type="OrthoDB" id="1906957at2759"/>
<feature type="region of interest" description="Disordered" evidence="15">
    <location>
        <begin position="32"/>
        <end position="67"/>
    </location>
</feature>
<dbReference type="GeneID" id="64855261"/>
<comment type="subcellular location">
    <subcellularLocation>
        <location evidence="1">Cytoplasm</location>
    </subcellularLocation>
</comment>
<feature type="binding site" evidence="14">
    <location>
        <begin position="337"/>
        <end position="338"/>
    </location>
    <ligand>
        <name>L-histidine</name>
        <dbReference type="ChEBI" id="CHEBI:57595"/>
    </ligand>
</feature>
<feature type="domain" description="Aminoacyl-transfer RNA synthetases class-II family profile" evidence="16">
    <location>
        <begin position="67"/>
        <end position="451"/>
    </location>
</feature>
<dbReference type="GO" id="GO:0003723">
    <property type="term" value="F:RNA binding"/>
    <property type="evidence" value="ECO:0007669"/>
    <property type="project" value="TreeGrafter"/>
</dbReference>
<evidence type="ECO:0000256" key="11">
    <source>
        <dbReference type="ARBA" id="ARBA00047639"/>
    </source>
</evidence>
<feature type="binding site" evidence="14">
    <location>
        <position position="333"/>
    </location>
    <ligand>
        <name>L-histidine</name>
        <dbReference type="ChEBI" id="CHEBI:57595"/>
    </ligand>
</feature>
<evidence type="ECO:0000256" key="10">
    <source>
        <dbReference type="ARBA" id="ARBA00030619"/>
    </source>
</evidence>
<feature type="binding site" evidence="14">
    <location>
        <position position="183"/>
    </location>
    <ligand>
        <name>L-histidine</name>
        <dbReference type="ChEBI" id="CHEBI:57595"/>
    </ligand>
</feature>
<dbReference type="InterPro" id="IPR036621">
    <property type="entry name" value="Anticodon-bd_dom_sf"/>
</dbReference>
<name>A0A8H2VBC9_9SACH</name>
<dbReference type="GO" id="GO:0005739">
    <property type="term" value="C:mitochondrion"/>
    <property type="evidence" value="ECO:0007669"/>
    <property type="project" value="UniProtKB-ARBA"/>
</dbReference>
<evidence type="ECO:0000256" key="9">
    <source>
        <dbReference type="ARBA" id="ARBA00023146"/>
    </source>
</evidence>
<reference evidence="17 18" key="1">
    <citation type="submission" date="2020-05" db="EMBL/GenBank/DDBJ databases">
        <authorList>
            <person name="Casaregola S."/>
            <person name="Devillers H."/>
            <person name="Grondin C."/>
        </authorList>
    </citation>
    <scope>NUCLEOTIDE SEQUENCE [LARGE SCALE GENOMIC DNA]</scope>
    <source>
        <strain evidence="17 18">CLIB 1767</strain>
    </source>
</reference>
<evidence type="ECO:0000313" key="17">
    <source>
        <dbReference type="EMBL" id="CAB4252138.1"/>
    </source>
</evidence>
<dbReference type="InterPro" id="IPR004154">
    <property type="entry name" value="Anticodon-bd"/>
</dbReference>
<evidence type="ECO:0000256" key="6">
    <source>
        <dbReference type="ARBA" id="ARBA00022741"/>
    </source>
</evidence>
<keyword evidence="7" id="KW-0067">ATP-binding</keyword>
<dbReference type="PROSITE" id="PS50862">
    <property type="entry name" value="AA_TRNA_LIGASE_II"/>
    <property type="match status" value="1"/>
</dbReference>
<dbReference type="RefSeq" id="XP_041404177.1">
    <property type="nucleotide sequence ID" value="XM_041548243.1"/>
</dbReference>
<dbReference type="GO" id="GO:0005829">
    <property type="term" value="C:cytosol"/>
    <property type="evidence" value="ECO:0007669"/>
    <property type="project" value="TreeGrafter"/>
</dbReference>
<feature type="binding site" evidence="14">
    <location>
        <begin position="136"/>
        <end position="138"/>
    </location>
    <ligand>
        <name>L-histidine</name>
        <dbReference type="ChEBI" id="CHEBI:57595"/>
    </ligand>
</feature>
<evidence type="ECO:0000256" key="7">
    <source>
        <dbReference type="ARBA" id="ARBA00022840"/>
    </source>
</evidence>
<evidence type="ECO:0000256" key="12">
    <source>
        <dbReference type="ARBA" id="ARBA00058343"/>
    </source>
</evidence>
<dbReference type="InterPro" id="IPR041715">
    <property type="entry name" value="HisRS-like_core"/>
</dbReference>
<dbReference type="PIRSF" id="PIRSF001549">
    <property type="entry name" value="His-tRNA_synth"/>
    <property type="match status" value="1"/>
</dbReference>
<dbReference type="EMBL" id="CAEFZW010000001">
    <property type="protein sequence ID" value="CAB4252138.1"/>
    <property type="molecule type" value="Genomic_DNA"/>
</dbReference>
<feature type="binding site" evidence="14">
    <location>
        <position position="179"/>
    </location>
    <ligand>
        <name>L-histidine</name>
        <dbReference type="ChEBI" id="CHEBI:57595"/>
    </ligand>
</feature>
<protein>
    <recommendedName>
        <fullName evidence="13">Histidine--tRNA ligase, mitochondrial</fullName>
        <ecNumber evidence="3">6.1.1.21</ecNumber>
    </recommendedName>
    <alternativeName>
        <fullName evidence="10">Histidyl-tRNA synthetase</fullName>
    </alternativeName>
</protein>
<evidence type="ECO:0000256" key="14">
    <source>
        <dbReference type="PIRSR" id="PIRSR001549-1"/>
    </source>
</evidence>
<keyword evidence="9 17" id="KW-0030">Aminoacyl-tRNA synthetase</keyword>
<evidence type="ECO:0000256" key="15">
    <source>
        <dbReference type="SAM" id="MobiDB-lite"/>
    </source>
</evidence>
<sequence>MLKRVFGLPLQLTSKRTLSTIFYQRMSEQATTNPATPAADVPVQQHKQKPGKGKKSKLQVSLKTPKGTKDWSETDMVIREAIFTTLSNLFKRHGGQTIDTPVFELREILAGKYGEDSKLIYNLEDQGGELTSLRYDLTVPFARFVAMNNIQNIKRYHIAKVYRRDQPAMTKGRMREFYQCDFDVAGAYESMVPDSEILDIIVEGLTSLGIHDFKIKLNHRKILDGIFQVSGVSDEDVRKISSAVDKLDKSPWEAVKKEIVVDKGQTEETADKIGEYVKLNGSLREVYGVLSKDPTICANEKASEGLSEMENLMKYTEAFGIDNFISFDLSLARGLDYYTGLIYEAVTSASAAPENAAELKKKSKSSEDASEYVGVGSIAAGGRYDNLVNMFAQASGKKSGSQIPCVGISFGVERIFSLIKQRMTSADIKPIYTQVFVMAFGGGKDWTGYLPERMKVAKQLWDAGIETEYVYKSKANPRKQFEAAEKSGAPLAVILGKEEYAEGKLRIKRLGPEFADDDGELVDANEFVAIVQDKLSQVHEDGVNEVSRLIRGL</sequence>
<dbReference type="Proteomes" id="UP000644660">
    <property type="component" value="Unassembled WGS sequence"/>
</dbReference>
<evidence type="ECO:0000256" key="5">
    <source>
        <dbReference type="ARBA" id="ARBA00022598"/>
    </source>
</evidence>
<dbReference type="Pfam" id="PF13393">
    <property type="entry name" value="tRNA-synt_His"/>
    <property type="match status" value="1"/>
</dbReference>
<comment type="caution">
    <text evidence="17">The sequence shown here is derived from an EMBL/GenBank/DDBJ whole genome shotgun (WGS) entry which is preliminary data.</text>
</comment>
<dbReference type="GO" id="GO:0006427">
    <property type="term" value="P:histidyl-tRNA aminoacylation"/>
    <property type="evidence" value="ECO:0007669"/>
    <property type="project" value="InterPro"/>
</dbReference>
<feature type="compositionally biased region" description="Basic residues" evidence="15">
    <location>
        <begin position="46"/>
        <end position="57"/>
    </location>
</feature>
<organism evidence="17 18">
    <name type="scientific">Maudiozyma barnettii</name>
    <dbReference type="NCBI Taxonomy" id="61262"/>
    <lineage>
        <taxon>Eukaryota</taxon>
        <taxon>Fungi</taxon>
        <taxon>Dikarya</taxon>
        <taxon>Ascomycota</taxon>
        <taxon>Saccharomycotina</taxon>
        <taxon>Saccharomycetes</taxon>
        <taxon>Saccharomycetales</taxon>
        <taxon>Saccharomycetaceae</taxon>
        <taxon>Maudiozyma</taxon>
    </lineage>
</organism>
<evidence type="ECO:0000256" key="3">
    <source>
        <dbReference type="ARBA" id="ARBA00012815"/>
    </source>
</evidence>
<dbReference type="PANTHER" id="PTHR11476:SF7">
    <property type="entry name" value="HISTIDINE--TRNA LIGASE"/>
    <property type="match status" value="1"/>
</dbReference>
<comment type="catalytic activity">
    <reaction evidence="11">
        <text>tRNA(His) + L-histidine + ATP = L-histidyl-tRNA(His) + AMP + diphosphate + H(+)</text>
        <dbReference type="Rhea" id="RHEA:17313"/>
        <dbReference type="Rhea" id="RHEA-COMP:9665"/>
        <dbReference type="Rhea" id="RHEA-COMP:9689"/>
        <dbReference type="ChEBI" id="CHEBI:15378"/>
        <dbReference type="ChEBI" id="CHEBI:30616"/>
        <dbReference type="ChEBI" id="CHEBI:33019"/>
        <dbReference type="ChEBI" id="CHEBI:57595"/>
        <dbReference type="ChEBI" id="CHEBI:78442"/>
        <dbReference type="ChEBI" id="CHEBI:78527"/>
        <dbReference type="ChEBI" id="CHEBI:456215"/>
        <dbReference type="EC" id="6.1.1.21"/>
    </reaction>
</comment>
<keyword evidence="8" id="KW-0648">Protein biosynthesis</keyword>
<dbReference type="GO" id="GO:0004821">
    <property type="term" value="F:histidine-tRNA ligase activity"/>
    <property type="evidence" value="ECO:0007669"/>
    <property type="project" value="UniProtKB-EC"/>
</dbReference>
<dbReference type="NCBIfam" id="TIGR00442">
    <property type="entry name" value="hisS"/>
    <property type="match status" value="1"/>
</dbReference>
<dbReference type="SUPFAM" id="SSF55681">
    <property type="entry name" value="Class II aaRS and biotin synthetases"/>
    <property type="match status" value="1"/>
</dbReference>
<dbReference type="GO" id="GO:0032543">
    <property type="term" value="P:mitochondrial translation"/>
    <property type="evidence" value="ECO:0007669"/>
    <property type="project" value="TreeGrafter"/>
</dbReference>
<dbReference type="SUPFAM" id="SSF52954">
    <property type="entry name" value="Class II aaRS ABD-related"/>
    <property type="match status" value="1"/>
</dbReference>
<keyword evidence="5" id="KW-0436">Ligase</keyword>
<evidence type="ECO:0000256" key="4">
    <source>
        <dbReference type="ARBA" id="ARBA00022490"/>
    </source>
</evidence>
<dbReference type="EC" id="6.1.1.21" evidence="3"/>
<feature type="binding site" evidence="14">
    <location>
        <position position="163"/>
    </location>
    <ligand>
        <name>L-histidine</name>
        <dbReference type="ChEBI" id="CHEBI:57595"/>
    </ligand>
</feature>
<comment type="function">
    <text evidence="12">Catalyzes the aminoacylation of histidyl-tRNA in both the cytoplasm and the mitochondrion.</text>
</comment>
<dbReference type="FunFam" id="3.40.50.800:FF:000015">
    <property type="entry name" value="Histidyl-tRNA synthetase, mitochondrial"/>
    <property type="match status" value="1"/>
</dbReference>
<dbReference type="InterPro" id="IPR004516">
    <property type="entry name" value="HisRS/HisZ"/>
</dbReference>
<dbReference type="InterPro" id="IPR045864">
    <property type="entry name" value="aa-tRNA-synth_II/BPL/LPL"/>
</dbReference>
<gene>
    <name evidence="17" type="ORF">KABA2_01S06886</name>
</gene>
<evidence type="ECO:0000256" key="2">
    <source>
        <dbReference type="ARBA" id="ARBA00008226"/>
    </source>
</evidence>
<dbReference type="Gene3D" id="3.40.50.800">
    <property type="entry name" value="Anticodon-binding domain"/>
    <property type="match status" value="1"/>
</dbReference>
<dbReference type="CDD" id="cd00773">
    <property type="entry name" value="HisRS-like_core"/>
    <property type="match status" value="1"/>
</dbReference>
<proteinExistence type="inferred from homology"/>
<evidence type="ECO:0000256" key="8">
    <source>
        <dbReference type="ARBA" id="ARBA00022917"/>
    </source>
</evidence>
<keyword evidence="4" id="KW-0963">Cytoplasm</keyword>
<keyword evidence="6" id="KW-0547">Nucleotide-binding</keyword>
<dbReference type="InterPro" id="IPR015807">
    <property type="entry name" value="His-tRNA-ligase"/>
</dbReference>
<comment type="similarity">
    <text evidence="2">Belongs to the class-II aminoacyl-tRNA synthetase family.</text>
</comment>
<dbReference type="Gene3D" id="3.30.930.10">
    <property type="entry name" value="Bira Bifunctional Protein, Domain 2"/>
    <property type="match status" value="1"/>
</dbReference>
<dbReference type="GO" id="GO:0005524">
    <property type="term" value="F:ATP binding"/>
    <property type="evidence" value="ECO:0007669"/>
    <property type="project" value="UniProtKB-KW"/>
</dbReference>
<dbReference type="Pfam" id="PF03129">
    <property type="entry name" value="HGTP_anticodon"/>
    <property type="match status" value="1"/>
</dbReference>
<dbReference type="CDD" id="cd00859">
    <property type="entry name" value="HisRS_anticodon"/>
    <property type="match status" value="1"/>
</dbReference>
<dbReference type="InterPro" id="IPR006195">
    <property type="entry name" value="aa-tRNA-synth_II"/>
</dbReference>
<accession>A0A8H2VBC9</accession>
<evidence type="ECO:0000256" key="13">
    <source>
        <dbReference type="ARBA" id="ARBA00067413"/>
    </source>
</evidence>